<dbReference type="InterPro" id="IPR001373">
    <property type="entry name" value="Cullin_N"/>
</dbReference>
<comment type="function">
    <text evidence="1">Component of the ribosome assembly machinery. Nuclear paralog of the ribosomal protein P0, it binds pre-60S subunits at an early stage of assembly in the nucleolus, and is replaced by P0 in cytoplasmic pre-60S subunits and mature 80S ribosomes.</text>
</comment>
<keyword evidence="8" id="KW-1017">Isopeptide bond</keyword>
<dbReference type="GO" id="GO:0005730">
    <property type="term" value="C:nucleolus"/>
    <property type="evidence" value="ECO:0007669"/>
    <property type="project" value="UniProtKB-SubCell"/>
</dbReference>
<evidence type="ECO:0000256" key="11">
    <source>
        <dbReference type="ARBA" id="ARBA00032578"/>
    </source>
</evidence>
<dbReference type="GO" id="GO:0005737">
    <property type="term" value="C:cytoplasm"/>
    <property type="evidence" value="ECO:0007669"/>
    <property type="project" value="UniProtKB-SubCell"/>
</dbReference>
<dbReference type="Gene3D" id="3.30.70.1730">
    <property type="match status" value="1"/>
</dbReference>
<keyword evidence="7" id="KW-0963">Cytoplasm</keyword>
<evidence type="ECO:0000256" key="1">
    <source>
        <dbReference type="ARBA" id="ARBA00004046"/>
    </source>
</evidence>
<dbReference type="Gene3D" id="1.20.1310.10">
    <property type="entry name" value="Cullin Repeats"/>
    <property type="match status" value="4"/>
</dbReference>
<gene>
    <name evidence="15" type="ORF">CGLO_09500</name>
</gene>
<organism evidence="15 16">
    <name type="scientific">Colletotrichum gloeosporioides (strain Cg-14)</name>
    <name type="common">Anthracnose fungus</name>
    <name type="synonym">Glomerella cingulata</name>
    <dbReference type="NCBI Taxonomy" id="1237896"/>
    <lineage>
        <taxon>Eukaryota</taxon>
        <taxon>Fungi</taxon>
        <taxon>Dikarya</taxon>
        <taxon>Ascomycota</taxon>
        <taxon>Pezizomycotina</taxon>
        <taxon>Sordariomycetes</taxon>
        <taxon>Hypocreomycetidae</taxon>
        <taxon>Glomerellales</taxon>
        <taxon>Glomerellaceae</taxon>
        <taxon>Colletotrichum</taxon>
        <taxon>Colletotrichum gloeosporioides species complex</taxon>
    </lineage>
</organism>
<dbReference type="InterPro" id="IPR036388">
    <property type="entry name" value="WH-like_DNA-bd_sf"/>
</dbReference>
<evidence type="ECO:0000256" key="4">
    <source>
        <dbReference type="ARBA" id="ARBA00006019"/>
    </source>
</evidence>
<evidence type="ECO:0000256" key="9">
    <source>
        <dbReference type="ARBA" id="ARBA00022843"/>
    </source>
</evidence>
<comment type="similarity">
    <text evidence="4 12 13">Belongs to the cullin family.</text>
</comment>
<dbReference type="SUPFAM" id="SSF160369">
    <property type="entry name" value="Ribosomal protein L10-like"/>
    <property type="match status" value="1"/>
</dbReference>
<dbReference type="InterPro" id="IPR036317">
    <property type="entry name" value="Cullin_homology_sf"/>
</dbReference>
<dbReference type="SMART" id="SM00182">
    <property type="entry name" value="CULLIN"/>
    <property type="match status" value="1"/>
</dbReference>
<dbReference type="FunFam" id="1.20.1310.10:FF:000031">
    <property type="entry name" value="Ubiquitin ligase subunit CulD"/>
    <property type="match status" value="1"/>
</dbReference>
<evidence type="ECO:0000256" key="5">
    <source>
        <dbReference type="ARBA" id="ARBA00008889"/>
    </source>
</evidence>
<dbReference type="InterPro" id="IPR036390">
    <property type="entry name" value="WH_DNA-bd_sf"/>
</dbReference>
<proteinExistence type="inferred from homology"/>
<dbReference type="FunFam" id="3.90.105.20:FF:000003">
    <property type="entry name" value="Ribosome assembly factor mrt4"/>
    <property type="match status" value="1"/>
</dbReference>
<evidence type="ECO:0000256" key="12">
    <source>
        <dbReference type="PROSITE-ProRule" id="PRU00330"/>
    </source>
</evidence>
<comment type="subcellular location">
    <subcellularLocation>
        <location evidence="2">Cytoplasm</location>
    </subcellularLocation>
    <subcellularLocation>
        <location evidence="3">Nucleus</location>
        <location evidence="3">Nucleolus</location>
    </subcellularLocation>
</comment>
<evidence type="ECO:0000256" key="13">
    <source>
        <dbReference type="RuleBase" id="RU003829"/>
    </source>
</evidence>
<protein>
    <recommendedName>
        <fullName evidence="11">mRNA turnover protein 4</fullName>
    </recommendedName>
</protein>
<dbReference type="CDD" id="cd05796">
    <property type="entry name" value="Ribosomal_P0_like"/>
    <property type="match status" value="1"/>
</dbReference>
<dbReference type="Proteomes" id="UP000015530">
    <property type="component" value="Unassembled WGS sequence"/>
</dbReference>
<evidence type="ECO:0000256" key="6">
    <source>
        <dbReference type="ARBA" id="ARBA00011117"/>
    </source>
</evidence>
<dbReference type="SUPFAM" id="SSF46785">
    <property type="entry name" value="Winged helix' DNA-binding domain"/>
    <property type="match status" value="1"/>
</dbReference>
<evidence type="ECO:0000256" key="8">
    <source>
        <dbReference type="ARBA" id="ARBA00022499"/>
    </source>
</evidence>
<keyword evidence="9" id="KW-0832">Ubl conjugation</keyword>
<dbReference type="AlphaFoldDB" id="T0KG18"/>
<dbReference type="InterPro" id="IPR016159">
    <property type="entry name" value="Cullin_repeat-like_dom_sf"/>
</dbReference>
<dbReference type="STRING" id="1237896.T0KG18"/>
<dbReference type="FunFam" id="1.10.10.10:FF:000014">
    <property type="entry name" value="Cullin 1"/>
    <property type="match status" value="1"/>
</dbReference>
<evidence type="ECO:0000256" key="10">
    <source>
        <dbReference type="ARBA" id="ARBA00023242"/>
    </source>
</evidence>
<name>T0KG18_COLGC</name>
<dbReference type="InterPro" id="IPR033867">
    <property type="entry name" value="Mrt4"/>
</dbReference>
<dbReference type="Pfam" id="PF00888">
    <property type="entry name" value="Cullin"/>
    <property type="match status" value="1"/>
</dbReference>
<dbReference type="InterPro" id="IPR001790">
    <property type="entry name" value="Ribosomal_uL10"/>
</dbReference>
<dbReference type="SUPFAM" id="SSF74788">
    <property type="entry name" value="Cullin repeat-like"/>
    <property type="match status" value="1"/>
</dbReference>
<feature type="domain" description="Cullin family profile" evidence="14">
    <location>
        <begin position="413"/>
        <end position="669"/>
    </location>
</feature>
<dbReference type="InterPro" id="IPR016158">
    <property type="entry name" value="Cullin_homology"/>
</dbReference>
<evidence type="ECO:0000259" key="14">
    <source>
        <dbReference type="PROSITE" id="PS50069"/>
    </source>
</evidence>
<dbReference type="GO" id="GO:0006511">
    <property type="term" value="P:ubiquitin-dependent protein catabolic process"/>
    <property type="evidence" value="ECO:0007669"/>
    <property type="project" value="InterPro"/>
</dbReference>
<dbReference type="InterPro" id="IPR019559">
    <property type="entry name" value="Cullin_neddylation_domain"/>
</dbReference>
<evidence type="ECO:0000256" key="2">
    <source>
        <dbReference type="ARBA" id="ARBA00004496"/>
    </source>
</evidence>
<dbReference type="Gene3D" id="3.90.105.20">
    <property type="match status" value="1"/>
</dbReference>
<dbReference type="Pfam" id="PF10557">
    <property type="entry name" value="Cullin_Nedd8"/>
    <property type="match status" value="1"/>
</dbReference>
<reference evidence="16" key="1">
    <citation type="journal article" date="2013" name="Mol. Plant Microbe Interact.">
        <title>Global aspects of pacC regulation of pathogenicity genes in Colletotrichum gloeosporioides as revealed by transcriptome analysis.</title>
        <authorList>
            <person name="Alkan N."/>
            <person name="Meng X."/>
            <person name="Friedlander G."/>
            <person name="Reuveni E."/>
            <person name="Sukno S."/>
            <person name="Sherman A."/>
            <person name="Thon M."/>
            <person name="Fluhr R."/>
            <person name="Prusky D."/>
        </authorList>
    </citation>
    <scope>NUCLEOTIDE SEQUENCE [LARGE SCALE GENOMIC DNA]</scope>
    <source>
        <strain evidence="16">Cg-14</strain>
    </source>
</reference>
<dbReference type="OrthoDB" id="27073at2759"/>
<dbReference type="SMART" id="SM00884">
    <property type="entry name" value="Cullin_Nedd8"/>
    <property type="match status" value="1"/>
</dbReference>
<dbReference type="InterPro" id="IPR045093">
    <property type="entry name" value="Cullin"/>
</dbReference>
<evidence type="ECO:0000313" key="16">
    <source>
        <dbReference type="Proteomes" id="UP000015530"/>
    </source>
</evidence>
<dbReference type="PROSITE" id="PS50069">
    <property type="entry name" value="CULLIN_2"/>
    <property type="match status" value="1"/>
</dbReference>
<evidence type="ECO:0000313" key="15">
    <source>
        <dbReference type="EMBL" id="EQB51014.1"/>
    </source>
</evidence>
<dbReference type="GO" id="GO:0031625">
    <property type="term" value="F:ubiquitin protein ligase binding"/>
    <property type="evidence" value="ECO:0007669"/>
    <property type="project" value="InterPro"/>
</dbReference>
<dbReference type="GO" id="GO:0000027">
    <property type="term" value="P:ribosomal large subunit assembly"/>
    <property type="evidence" value="ECO:0007669"/>
    <property type="project" value="InterPro"/>
</dbReference>
<dbReference type="eggNOG" id="KOG2167">
    <property type="taxonomic scope" value="Eukaryota"/>
</dbReference>
<dbReference type="Gene3D" id="3.30.230.130">
    <property type="entry name" value="Cullin, Chain C, Domain 2"/>
    <property type="match status" value="1"/>
</dbReference>
<dbReference type="InterPro" id="IPR059120">
    <property type="entry name" value="Cullin-like_AB"/>
</dbReference>
<dbReference type="HOGENOM" id="CLU_004747_7_0_1"/>
<dbReference type="InterPro" id="IPR043141">
    <property type="entry name" value="Ribosomal_uL10-like_sf"/>
</dbReference>
<accession>T0KG18</accession>
<dbReference type="Gene3D" id="1.10.10.10">
    <property type="entry name" value="Winged helix-like DNA-binding domain superfamily/Winged helix DNA-binding domain"/>
    <property type="match status" value="1"/>
</dbReference>
<dbReference type="InterPro" id="IPR043164">
    <property type="entry name" value="Ribosomal_uL10-like_insert_sf"/>
</dbReference>
<dbReference type="Pfam" id="PF17777">
    <property type="entry name" value="RL10P_insert"/>
    <property type="match status" value="1"/>
</dbReference>
<dbReference type="Pfam" id="PF26557">
    <property type="entry name" value="Cullin_AB"/>
    <property type="match status" value="1"/>
</dbReference>
<dbReference type="OMA" id="NYQEQTW"/>
<dbReference type="Pfam" id="PF00466">
    <property type="entry name" value="Ribosomal_L10"/>
    <property type="match status" value="1"/>
</dbReference>
<dbReference type="PANTHER" id="PTHR11932">
    <property type="entry name" value="CULLIN"/>
    <property type="match status" value="1"/>
</dbReference>
<evidence type="ECO:0000256" key="3">
    <source>
        <dbReference type="ARBA" id="ARBA00004604"/>
    </source>
</evidence>
<sequence length="1060" mass="120750">MSTKMKGKLPEVIDLTQSNSYKPYTGAKKLVIKNLRPTAKNEQLEQYYKRTEQELLDALQDIFNGRKPQLPLERLYRAVEDICRRGNSNDLQLYETLRRKCEEHLTGTVLRSIKAHGGNTNVEMLRSVLKHWRVWNGQIMTIRSTFSWLDRTFVLKNKNLTSINDMTITQFRRMTFPSREDADGPSPGGRALRGMYDLISYDRTGDERFDAALLKESVMMLHVFNIYTKLFEPRFIDSSAEYFQDFAEERSSSSLKEYILACERLLKREDYRCNEYNLDSTTKKQLLDAAHGILVNNYSDKLLNNESLSKLLAENEVESMKALYELLRLSGIQKKLRAPWSAYIKKTGAAIVADKEHGDEMVRRLLELKRSLSLIIRDSYGGDSDFLNELKNAFGEFMNDRTIEKTWTSGTSKVGEMIAKYIDMLLRGGLKALPKALLSDNKDRAAAEQSGQASTGDEDAELDRQLDQALELFRFIEGKDAFEAFYKKDLARRLLMGRSASQDAERNMLRKLREECGTNFTHNLEQMFKDVEVAKEEMETYKQWSEGTGAGKAPIDLSVMILSAAAWPTYPDVRVNLPDDVAKQIERFDQYYKNKHTGRLLHWKHALAHCSVKAKFPKGTKELLVSAYQAIVLVLFNEVGLDGFLAYEQIARSTNLQGDELARTLQSLACGQVRVLAKHPKGKDINPTDTFTINKAFSHPKIRVKINQIQLKETKEENKATHERIAQDRRFETQAAIVRIMKSRKTMSHGELVAEVINMTKNRGAVDAAQIKKEIENLIDKDYLEREARRDTTAKMPKSKRNRIVNLTQVSKKTREQKDKLFANIRETVPEYQHCFVFAVDNMRNNYLKQVRHELTDCSRDVSWYNWNLQTNPLQTRLFFGKTKLMAKALGQDPSSAVADGIDRLTPFLSGTVGLLFTNRDPKAVLEYFEGVSPVDFARAGTVATRDFVIPPGVVYATGGEVPAEHDVPMEHSIEPELRRLGMPTRMIKGRVCLGDADGSSGEGYTVCKEGDTLDSRQTRLLKLFSVCLSEFKVQVMAYWSAASGEVTEVNPNAMEADSD</sequence>
<comment type="caution">
    <text evidence="15">The sequence shown here is derived from an EMBL/GenBank/DDBJ whole genome shotgun (WGS) entry which is preliminary data.</text>
</comment>
<evidence type="ECO:0000256" key="7">
    <source>
        <dbReference type="ARBA" id="ARBA00022490"/>
    </source>
</evidence>
<keyword evidence="10" id="KW-0539">Nucleus</keyword>
<dbReference type="InterPro" id="IPR040637">
    <property type="entry name" value="Ribosomal_uL10-like_insert"/>
</dbReference>
<comment type="similarity">
    <text evidence="5">Belongs to the universal ribosomal protein uL10 family.</text>
</comment>
<dbReference type="SUPFAM" id="SSF75632">
    <property type="entry name" value="Cullin homology domain"/>
    <property type="match status" value="1"/>
</dbReference>
<dbReference type="EMBL" id="AMYD01001911">
    <property type="protein sequence ID" value="EQB51014.1"/>
    <property type="molecule type" value="Genomic_DNA"/>
</dbReference>
<comment type="subunit">
    <text evidence="6">Associates with the pre-60S ribosomal particle.</text>
</comment>